<reference evidence="1 2" key="1">
    <citation type="journal article" date="2021" name="Hortic Res">
        <title>High-quality reference genome and annotation aids understanding of berry development for evergreen blueberry (Vaccinium darrowii).</title>
        <authorList>
            <person name="Yu J."/>
            <person name="Hulse-Kemp A.M."/>
            <person name="Babiker E."/>
            <person name="Staton M."/>
        </authorList>
    </citation>
    <scope>NUCLEOTIDE SEQUENCE [LARGE SCALE GENOMIC DNA]</scope>
    <source>
        <strain evidence="2">cv. NJ 8807/NJ 8810</strain>
        <tissue evidence="1">Young leaf</tissue>
    </source>
</reference>
<sequence length="1113" mass="125425">MGSSLWCRVMMMLVLGWCCFGCLEQERLALLTLSTEWETGWEGESTLNCCEWERVECNYSTGRVTGIYLDELWNESCFNGSLFLPFEELRNLNLSRNGMEYCWFENEGFEILSRLRNLEVLDLSFNFFNDSILPSLSGLSSLKYLYLTDNFLEGSSHFDRLRNLEVLDLSLNSLNRTIQSLLRLEDFINLKSLNLSCNRFESFQLIQGFETLSRLRNLEVLDLSFNEFNDSILPSLSGLSSLKYLYLAGNHLEGSGHSNSFGGLAGLRNLEVLDLSHNLLNTTIQSLLRLEDFVSLKTLNLSSTFTISFELFQGLSSLRNLENLFLDGNCLNENFLQSMQSSSGVLASLKILTMSNCCLGGTVLTQGFWCELRNLQELDLSGNKIEGFLPPCLGNPTYLQVLDLSDNKLTGNIASSPLVTLTSLVYLSLSSNRFIVPVSFRSFANHSKLKVVLCDDNIFVAENELTAWAPKFQLNIFSLSNGTKDTYSIAFPSFLYGQYDLRVVKISNNKLSGTFPTWLLENNARLEGLYLANNSLVGPLKFPSRPHLKLSVIDISNNKIGGQIPPNISSIFPNLNEVRMSGNLLEGNLVSHLFHDMDDLWFVDLSNNLLSGVLPDYFATRCANLYIIRLSNNNLSGKLPHRAFNLTTLGGLYLDGNYFLGNIPESLSLTPLETLDVSDNRFSGNLPRWIGNLTYLSELLMAKNHFHGSIPLEFCQIDLWYLDLSENNLYGSIPSCLYDSMTHLCLRRNRLQGSLPSLVNNSASLAILDVSENFLSGSIPTWIDKLSLLTILLLKSNNFQGDIPSQLCQLDRLALLDISRNNISGSLPPCLGKINQFDTNYLAVFRNLPNEHEKRLSFLSFLNSTVLSNYEKRYWVYDTPNTDYITFGLEEVVEFTTKWNSYSYGVKILTVMSGIDLSCNQFTGEIPREIGNLSHIHALNLSHNNFSGAIPTTFSNLRQLESLDLSNNNLKGKIPSQLVELNSLEVFSVARNDLSGKTPDRKGQFATFEASSYEGNPLLCGSPLNKSCDEIGSHLPAPNGPVNQEGDSWLDMDAFYGSFIASYLTILLGIVLVLYINPYWRRTWFNLIEVCLTESYYFVVDNFPKMFRKMQLK</sequence>
<dbReference type="EMBL" id="CM037154">
    <property type="protein sequence ID" value="KAH7861902.1"/>
    <property type="molecule type" value="Genomic_DNA"/>
</dbReference>
<keyword evidence="2" id="KW-1185">Reference proteome</keyword>
<evidence type="ECO:0000313" key="1">
    <source>
        <dbReference type="EMBL" id="KAH7861902.1"/>
    </source>
</evidence>
<name>A0ACB7Z8Z0_9ERIC</name>
<proteinExistence type="predicted"/>
<comment type="caution">
    <text evidence="1">The sequence shown here is derived from an EMBL/GenBank/DDBJ whole genome shotgun (WGS) entry which is preliminary data.</text>
</comment>
<accession>A0ACB7Z8Z0</accession>
<gene>
    <name evidence="1" type="ORF">Vadar_032416</name>
</gene>
<evidence type="ECO:0000313" key="2">
    <source>
        <dbReference type="Proteomes" id="UP000828048"/>
    </source>
</evidence>
<dbReference type="Proteomes" id="UP000828048">
    <property type="component" value="Chromosome 4"/>
</dbReference>
<organism evidence="1 2">
    <name type="scientific">Vaccinium darrowii</name>
    <dbReference type="NCBI Taxonomy" id="229202"/>
    <lineage>
        <taxon>Eukaryota</taxon>
        <taxon>Viridiplantae</taxon>
        <taxon>Streptophyta</taxon>
        <taxon>Embryophyta</taxon>
        <taxon>Tracheophyta</taxon>
        <taxon>Spermatophyta</taxon>
        <taxon>Magnoliopsida</taxon>
        <taxon>eudicotyledons</taxon>
        <taxon>Gunneridae</taxon>
        <taxon>Pentapetalae</taxon>
        <taxon>asterids</taxon>
        <taxon>Ericales</taxon>
        <taxon>Ericaceae</taxon>
        <taxon>Vaccinioideae</taxon>
        <taxon>Vaccinieae</taxon>
        <taxon>Vaccinium</taxon>
    </lineage>
</organism>
<protein>
    <submittedName>
        <fullName evidence="1">Uncharacterized protein</fullName>
    </submittedName>
</protein>